<evidence type="ECO:0000313" key="2">
    <source>
        <dbReference type="Proteomes" id="UP000033699"/>
    </source>
</evidence>
<dbReference type="EMBL" id="JZKH01000043">
    <property type="protein sequence ID" value="KJS60425.1"/>
    <property type="molecule type" value="Genomic_DNA"/>
</dbReference>
<evidence type="ECO:0008006" key="3">
    <source>
        <dbReference type="Google" id="ProtNLM"/>
    </source>
</evidence>
<keyword evidence="2" id="KW-1185">Reference proteome</keyword>
<dbReference type="GO" id="GO:0003989">
    <property type="term" value="F:acetyl-CoA carboxylase activity"/>
    <property type="evidence" value="ECO:0007669"/>
    <property type="project" value="InterPro"/>
</dbReference>
<dbReference type="AlphaFoldDB" id="A0A0F2TDP3"/>
<name>A0A0F2TDP3_STRR3</name>
<evidence type="ECO:0000313" key="1">
    <source>
        <dbReference type="EMBL" id="KJS60425.1"/>
    </source>
</evidence>
<reference evidence="1 2" key="1">
    <citation type="submission" date="2015-02" db="EMBL/GenBank/DDBJ databases">
        <authorList>
            <person name="Ju K.-S."/>
            <person name="Doroghazi J.R."/>
            <person name="Metcalf W."/>
        </authorList>
    </citation>
    <scope>NUCLEOTIDE SEQUENCE [LARGE SCALE GENOMIC DNA]</scope>
    <source>
        <strain evidence="1 2">ATCC 31215</strain>
    </source>
</reference>
<proteinExistence type="predicted"/>
<dbReference type="RefSeq" id="WP_045699145.1">
    <property type="nucleotide sequence ID" value="NZ_JZKH01000043.1"/>
</dbReference>
<protein>
    <recommendedName>
        <fullName evidence="3">Acyl-CoA carboxylase subunit epsilon</fullName>
    </recommendedName>
</protein>
<sequence length="70" mass="7419">MTATAEPLIRIVRGSLSDEELAALTAVLAARATAAQQAAAAAAPIEPIASWQRLERRPAYYSPVSWQQAA</sequence>
<comment type="caution">
    <text evidence="1">The sequence shown here is derived from an EMBL/GenBank/DDBJ whole genome shotgun (WGS) entry which is preliminary data.</text>
</comment>
<dbReference type="PATRIC" id="fig|359131.3.peg.5047"/>
<dbReference type="InterPro" id="IPR032716">
    <property type="entry name" value="ACC_epsilon"/>
</dbReference>
<gene>
    <name evidence="1" type="ORF">VM95_20960</name>
</gene>
<dbReference type="GO" id="GO:0004658">
    <property type="term" value="F:propionyl-CoA carboxylase activity"/>
    <property type="evidence" value="ECO:0007669"/>
    <property type="project" value="InterPro"/>
</dbReference>
<dbReference type="Pfam" id="PF13822">
    <property type="entry name" value="ACC_epsilon"/>
    <property type="match status" value="1"/>
</dbReference>
<organism evidence="1 2">
    <name type="scientific">Streptomyces rubellomurinus (strain ATCC 31215)</name>
    <dbReference type="NCBI Taxonomy" id="359131"/>
    <lineage>
        <taxon>Bacteria</taxon>
        <taxon>Bacillati</taxon>
        <taxon>Actinomycetota</taxon>
        <taxon>Actinomycetes</taxon>
        <taxon>Kitasatosporales</taxon>
        <taxon>Streptomycetaceae</taxon>
        <taxon>Streptomyces</taxon>
    </lineage>
</organism>
<accession>A0A0F2TDP3</accession>
<dbReference type="Proteomes" id="UP000033699">
    <property type="component" value="Unassembled WGS sequence"/>
</dbReference>